<reference evidence="1" key="1">
    <citation type="submission" date="2019-08" db="EMBL/GenBank/DDBJ databases">
        <authorList>
            <person name="Kucharzyk K."/>
            <person name="Murdoch R.W."/>
            <person name="Higgins S."/>
            <person name="Loffler F."/>
        </authorList>
    </citation>
    <scope>NUCLEOTIDE SEQUENCE</scope>
</reference>
<evidence type="ECO:0000313" key="1">
    <source>
        <dbReference type="EMBL" id="MPM19023.1"/>
    </source>
</evidence>
<name>A0A644XXL0_9ZZZZ</name>
<dbReference type="EMBL" id="VSSQ01003096">
    <property type="protein sequence ID" value="MPM19023.1"/>
    <property type="molecule type" value="Genomic_DNA"/>
</dbReference>
<sequence length="72" mass="8112">MLAVVILFCSLMVSVQAFRVKVMNYLIDIHKQYTSFEIGDNEDKQNIKLADSYVPTYIPSGYEVSSVTSLST</sequence>
<protein>
    <submittedName>
        <fullName evidence="1">Uncharacterized protein</fullName>
    </submittedName>
</protein>
<proteinExistence type="predicted"/>
<organism evidence="1">
    <name type="scientific">bioreactor metagenome</name>
    <dbReference type="NCBI Taxonomy" id="1076179"/>
    <lineage>
        <taxon>unclassified sequences</taxon>
        <taxon>metagenomes</taxon>
        <taxon>ecological metagenomes</taxon>
    </lineage>
</organism>
<dbReference type="AlphaFoldDB" id="A0A644XXL0"/>
<comment type="caution">
    <text evidence="1">The sequence shown here is derived from an EMBL/GenBank/DDBJ whole genome shotgun (WGS) entry which is preliminary data.</text>
</comment>
<accession>A0A644XXL0</accession>
<gene>
    <name evidence="1" type="ORF">SDC9_65441</name>
</gene>